<dbReference type="Pfam" id="PF10342">
    <property type="entry name" value="Kre9_KNH"/>
    <property type="match status" value="1"/>
</dbReference>
<keyword evidence="1 3" id="KW-0732">Signal</keyword>
<feature type="signal peptide" evidence="3">
    <location>
        <begin position="1"/>
        <end position="17"/>
    </location>
</feature>
<evidence type="ECO:0000256" key="2">
    <source>
        <dbReference type="SAM" id="MobiDB-lite"/>
    </source>
</evidence>
<dbReference type="AlphaFoldDB" id="A0AAE0LZ61"/>
<proteinExistence type="predicted"/>
<keyword evidence="6" id="KW-1185">Reference proteome</keyword>
<evidence type="ECO:0000313" key="6">
    <source>
        <dbReference type="Proteomes" id="UP001283341"/>
    </source>
</evidence>
<organism evidence="5 6">
    <name type="scientific">Apodospora peruviana</name>
    <dbReference type="NCBI Taxonomy" id="516989"/>
    <lineage>
        <taxon>Eukaryota</taxon>
        <taxon>Fungi</taxon>
        <taxon>Dikarya</taxon>
        <taxon>Ascomycota</taxon>
        <taxon>Pezizomycotina</taxon>
        <taxon>Sordariomycetes</taxon>
        <taxon>Sordariomycetidae</taxon>
        <taxon>Sordariales</taxon>
        <taxon>Lasiosphaeriaceae</taxon>
        <taxon>Apodospora</taxon>
    </lineage>
</organism>
<evidence type="ECO:0000259" key="4">
    <source>
        <dbReference type="Pfam" id="PF10342"/>
    </source>
</evidence>
<gene>
    <name evidence="5" type="ORF">B0H66DRAFT_536622</name>
</gene>
<evidence type="ECO:0000256" key="1">
    <source>
        <dbReference type="ARBA" id="ARBA00022729"/>
    </source>
</evidence>
<name>A0AAE0LZ61_9PEZI</name>
<accession>A0AAE0LZ61</accession>
<protein>
    <recommendedName>
        <fullName evidence="4">Yeast cell wall synthesis Kre9/Knh1-like N-terminal domain-containing protein</fullName>
    </recommendedName>
</protein>
<evidence type="ECO:0000256" key="3">
    <source>
        <dbReference type="SAM" id="SignalP"/>
    </source>
</evidence>
<evidence type="ECO:0000313" key="5">
    <source>
        <dbReference type="EMBL" id="KAK3313351.1"/>
    </source>
</evidence>
<dbReference type="PANTHER" id="PTHR35185:SF1">
    <property type="entry name" value="UPF0619 GPI-ANCHORED MEMBRANE PROTEIN C1322.10"/>
    <property type="match status" value="1"/>
</dbReference>
<sequence>MRASVIAAAFFAACAQAIKVTTPTKNQEVDLSAGFKVTWDVVSSDPDSAHLYLVNMAGGHTPYSKDLGEVDLKKGSFVVTLDDVTPQEGYQFNIQSVNEDNMGILAQSQQFEVIKPKKTTTTSSSSSTESSASSTITVVSSSSVPADASGSTTLSTTTTGTAGTKASSTASSSTSQAAAPTGGAVQGGSLLALAVGLVAIIA</sequence>
<dbReference type="EMBL" id="JAUEDM010000007">
    <property type="protein sequence ID" value="KAK3313351.1"/>
    <property type="molecule type" value="Genomic_DNA"/>
</dbReference>
<reference evidence="5" key="2">
    <citation type="submission" date="2023-06" db="EMBL/GenBank/DDBJ databases">
        <authorList>
            <consortium name="Lawrence Berkeley National Laboratory"/>
            <person name="Haridas S."/>
            <person name="Hensen N."/>
            <person name="Bonometti L."/>
            <person name="Westerberg I."/>
            <person name="Brannstrom I.O."/>
            <person name="Guillou S."/>
            <person name="Cros-Aarteil S."/>
            <person name="Calhoun S."/>
            <person name="Kuo A."/>
            <person name="Mondo S."/>
            <person name="Pangilinan J."/>
            <person name="Riley R."/>
            <person name="Labutti K."/>
            <person name="Andreopoulos B."/>
            <person name="Lipzen A."/>
            <person name="Chen C."/>
            <person name="Yanf M."/>
            <person name="Daum C."/>
            <person name="Ng V."/>
            <person name="Clum A."/>
            <person name="Steindorff A."/>
            <person name="Ohm R."/>
            <person name="Martin F."/>
            <person name="Silar P."/>
            <person name="Natvig D."/>
            <person name="Lalanne C."/>
            <person name="Gautier V."/>
            <person name="Ament-Velasquez S.L."/>
            <person name="Kruys A."/>
            <person name="Hutchinson M.I."/>
            <person name="Powell A.J."/>
            <person name="Barry K."/>
            <person name="Miller A.N."/>
            <person name="Grigoriev I.V."/>
            <person name="Debuchy R."/>
            <person name="Gladieux P."/>
            <person name="Thoren M.H."/>
            <person name="Johannesson H."/>
        </authorList>
    </citation>
    <scope>NUCLEOTIDE SEQUENCE</scope>
    <source>
        <strain evidence="5">CBS 118394</strain>
    </source>
</reference>
<comment type="caution">
    <text evidence="5">The sequence shown here is derived from an EMBL/GenBank/DDBJ whole genome shotgun (WGS) entry which is preliminary data.</text>
</comment>
<feature type="region of interest" description="Disordered" evidence="2">
    <location>
        <begin position="116"/>
        <end position="182"/>
    </location>
</feature>
<dbReference type="InterPro" id="IPR052479">
    <property type="entry name" value="GPI-anchor_Adhesion_Reg"/>
</dbReference>
<feature type="domain" description="Yeast cell wall synthesis Kre9/Knh1-like N-terminal" evidence="4">
    <location>
        <begin position="22"/>
        <end position="113"/>
    </location>
</feature>
<dbReference type="InterPro" id="IPR018466">
    <property type="entry name" value="Kre9/Knh1-like_N"/>
</dbReference>
<feature type="chain" id="PRO_5041921433" description="Yeast cell wall synthesis Kre9/Knh1-like N-terminal domain-containing protein" evidence="3">
    <location>
        <begin position="18"/>
        <end position="202"/>
    </location>
</feature>
<dbReference type="PANTHER" id="PTHR35185">
    <property type="entry name" value="SERINE/THREONINE-RICH PROTEIN ADG2-RELATED"/>
    <property type="match status" value="1"/>
</dbReference>
<reference evidence="5" key="1">
    <citation type="journal article" date="2023" name="Mol. Phylogenet. Evol.">
        <title>Genome-scale phylogeny and comparative genomics of the fungal order Sordariales.</title>
        <authorList>
            <person name="Hensen N."/>
            <person name="Bonometti L."/>
            <person name="Westerberg I."/>
            <person name="Brannstrom I.O."/>
            <person name="Guillou S."/>
            <person name="Cros-Aarteil S."/>
            <person name="Calhoun S."/>
            <person name="Haridas S."/>
            <person name="Kuo A."/>
            <person name="Mondo S."/>
            <person name="Pangilinan J."/>
            <person name="Riley R."/>
            <person name="LaButti K."/>
            <person name="Andreopoulos B."/>
            <person name="Lipzen A."/>
            <person name="Chen C."/>
            <person name="Yan M."/>
            <person name="Daum C."/>
            <person name="Ng V."/>
            <person name="Clum A."/>
            <person name="Steindorff A."/>
            <person name="Ohm R.A."/>
            <person name="Martin F."/>
            <person name="Silar P."/>
            <person name="Natvig D.O."/>
            <person name="Lalanne C."/>
            <person name="Gautier V."/>
            <person name="Ament-Velasquez S.L."/>
            <person name="Kruys A."/>
            <person name="Hutchinson M.I."/>
            <person name="Powell A.J."/>
            <person name="Barry K."/>
            <person name="Miller A.N."/>
            <person name="Grigoriev I.V."/>
            <person name="Debuchy R."/>
            <person name="Gladieux P."/>
            <person name="Hiltunen Thoren M."/>
            <person name="Johannesson H."/>
        </authorList>
    </citation>
    <scope>NUCLEOTIDE SEQUENCE</scope>
    <source>
        <strain evidence="5">CBS 118394</strain>
    </source>
</reference>
<dbReference type="Proteomes" id="UP001283341">
    <property type="component" value="Unassembled WGS sequence"/>
</dbReference>
<feature type="compositionally biased region" description="Low complexity" evidence="2">
    <location>
        <begin position="119"/>
        <end position="182"/>
    </location>
</feature>